<dbReference type="InterPro" id="IPR002913">
    <property type="entry name" value="START_lipid-bd_dom"/>
</dbReference>
<dbReference type="Pfam" id="PF01852">
    <property type="entry name" value="START"/>
    <property type="match status" value="1"/>
</dbReference>
<reference evidence="15" key="1">
    <citation type="submission" date="2021-01" db="UniProtKB">
        <authorList>
            <consortium name="EnsemblPlants"/>
        </authorList>
    </citation>
    <scope>IDENTIFICATION</scope>
</reference>
<organism evidence="15 16">
    <name type="scientific">Kalanchoe fedtschenkoi</name>
    <name type="common">Lavender scallops</name>
    <name type="synonym">South American air plant</name>
    <dbReference type="NCBI Taxonomy" id="63787"/>
    <lineage>
        <taxon>Eukaryota</taxon>
        <taxon>Viridiplantae</taxon>
        <taxon>Streptophyta</taxon>
        <taxon>Embryophyta</taxon>
        <taxon>Tracheophyta</taxon>
        <taxon>Spermatophyta</taxon>
        <taxon>Magnoliopsida</taxon>
        <taxon>eudicotyledons</taxon>
        <taxon>Gunneridae</taxon>
        <taxon>Pentapetalae</taxon>
        <taxon>Saxifragales</taxon>
        <taxon>Crassulaceae</taxon>
        <taxon>Kalanchoe</taxon>
    </lineage>
</organism>
<dbReference type="SUPFAM" id="SSF46689">
    <property type="entry name" value="Homeodomain-like"/>
    <property type="match status" value="1"/>
</dbReference>
<keyword evidence="5 9" id="KW-0238">DNA-binding</keyword>
<feature type="domain" description="Homeobox" evidence="13">
    <location>
        <begin position="91"/>
        <end position="151"/>
    </location>
</feature>
<sequence length="747" mass="82887">MSHLPSYPTKNFIDSPALTLSLAGIFHRADPAPVVTATAKVVERHNGGVRREEAVEISSDNSGPSCRSRSDDDIGFEGEGNDEDDVNEQRKKKRKKYHRHTAEQIREMEALFKESPHPDEKQRQDLSKQLGLSSRQVKFWFQNRRTQIKAFQERHENSLLKSEMEKLREENKLMRETIQKTCCPSCGISTSGKESSSSTEEKYLRIENKRLKSEVENLQSALSKYSGPGTGLPDSGHAEQEPKSSLGLSTSAEVLGLQKSTIMNIANHAVEELIQMATVGAPLWVQSVEAGREILNYDVYMKLFCKETDTFSSLRPTEAIEASRDTRLVFANLPQLAQSFMDADKWKELFPTMISKATTIDIIRNGEGPSRNGAVQLMFAELQMLTPMVPSREVYFIRSCKQLSASQWAIVDVSVDKYMDNAESLFKKCSKRPSGCIIEDTSNGHCKVIWVEHLECQKIPVHNIYRTIVNSGQAFGASRWMATLQLQCEHLVFLKATNVPTKEANGIATVVGRKSTLTLARRMSSSFCRALGASSHHTWTKVASTTGDDIRVSSRKNLHNPGEPHGLIVCAVSSVWIPVPPRELFDFIRDERHRHEWDMLSNGVPVQSITNLAKGQDRGNSVTIQATESKDNPIWVLQDTCTNTFESTIVYGLVDPTHMRSAVMNGCNSSNTAILPSGFSILSDGLESRPSVITSQPEDSNSGGSLLTMAIQALVNTSPTAEAVDSVSTLVSCALSNIRKCLQCEDI</sequence>
<dbReference type="CDD" id="cd00086">
    <property type="entry name" value="homeodomain"/>
    <property type="match status" value="1"/>
</dbReference>
<evidence type="ECO:0000313" key="15">
    <source>
        <dbReference type="EnsemblPlants" id="Kaladp0043s0282.1.v1.1"/>
    </source>
</evidence>
<evidence type="ECO:0000256" key="6">
    <source>
        <dbReference type="ARBA" id="ARBA00023155"/>
    </source>
</evidence>
<keyword evidence="8 9" id="KW-0539">Nucleus</keyword>
<dbReference type="SMART" id="SM00389">
    <property type="entry name" value="HOX"/>
    <property type="match status" value="1"/>
</dbReference>
<dbReference type="InterPro" id="IPR009057">
    <property type="entry name" value="Homeodomain-like_sf"/>
</dbReference>
<proteinExistence type="inferred from homology"/>
<dbReference type="Gramene" id="Kaladp0043s0282.1.v1.1">
    <property type="protein sequence ID" value="Kaladp0043s0282.1.v1.1"/>
    <property type="gene ID" value="Kaladp0043s0282.v1.1"/>
</dbReference>
<feature type="region of interest" description="Disordered" evidence="12">
    <location>
        <begin position="47"/>
        <end position="102"/>
    </location>
</feature>
<dbReference type="GO" id="GO:0005634">
    <property type="term" value="C:nucleus"/>
    <property type="evidence" value="ECO:0007669"/>
    <property type="project" value="UniProtKB-SubCell"/>
</dbReference>
<keyword evidence="16" id="KW-1185">Reference proteome</keyword>
<dbReference type="PROSITE" id="PS50071">
    <property type="entry name" value="HOMEOBOX_2"/>
    <property type="match status" value="1"/>
</dbReference>
<dbReference type="InterPro" id="IPR042160">
    <property type="entry name" value="HD-Zip_IV"/>
</dbReference>
<feature type="coiled-coil region" evidence="11">
    <location>
        <begin position="150"/>
        <end position="221"/>
    </location>
</feature>
<keyword evidence="7" id="KW-0804">Transcription</keyword>
<comment type="subcellular location">
    <subcellularLocation>
        <location evidence="1 9 10">Nucleus</location>
    </subcellularLocation>
</comment>
<feature type="compositionally biased region" description="Acidic residues" evidence="12">
    <location>
        <begin position="73"/>
        <end position="86"/>
    </location>
</feature>
<evidence type="ECO:0000256" key="3">
    <source>
        <dbReference type="ARBA" id="ARBA00023015"/>
    </source>
</evidence>
<evidence type="ECO:0000256" key="1">
    <source>
        <dbReference type="ARBA" id="ARBA00004123"/>
    </source>
</evidence>
<dbReference type="SMART" id="SM00234">
    <property type="entry name" value="START"/>
    <property type="match status" value="1"/>
</dbReference>
<dbReference type="OMA" id="DINTTQM"/>
<dbReference type="PANTHER" id="PTHR45654:SF24">
    <property type="entry name" value="HOMEOBOX-LEUCINE ZIPPER PROTEIN GLABRA 2"/>
    <property type="match status" value="1"/>
</dbReference>
<evidence type="ECO:0000256" key="8">
    <source>
        <dbReference type="ARBA" id="ARBA00023242"/>
    </source>
</evidence>
<dbReference type="InterPro" id="IPR023393">
    <property type="entry name" value="START-like_dom_sf"/>
</dbReference>
<feature type="region of interest" description="Disordered" evidence="12">
    <location>
        <begin position="223"/>
        <end position="245"/>
    </location>
</feature>
<protein>
    <submittedName>
        <fullName evidence="15">Uncharacterized protein</fullName>
    </submittedName>
</protein>
<dbReference type="PROSITE" id="PS00027">
    <property type="entry name" value="HOMEOBOX_1"/>
    <property type="match status" value="1"/>
</dbReference>
<evidence type="ECO:0000256" key="12">
    <source>
        <dbReference type="SAM" id="MobiDB-lite"/>
    </source>
</evidence>
<dbReference type="PANTHER" id="PTHR45654">
    <property type="entry name" value="HOMEOBOX-LEUCINE ZIPPER PROTEIN MERISTEM L1"/>
    <property type="match status" value="1"/>
</dbReference>
<dbReference type="CDD" id="cd08875">
    <property type="entry name" value="START_ArGLABRA2_like"/>
    <property type="match status" value="1"/>
</dbReference>
<evidence type="ECO:0000256" key="2">
    <source>
        <dbReference type="ARBA" id="ARBA00006789"/>
    </source>
</evidence>
<keyword evidence="3" id="KW-0805">Transcription regulation</keyword>
<dbReference type="EnsemblPlants" id="Kaladp0043s0282.1.v1.1">
    <property type="protein sequence ID" value="Kaladp0043s0282.1.v1.1"/>
    <property type="gene ID" value="Kaladp0043s0282.v1.1"/>
</dbReference>
<dbReference type="GO" id="GO:0003677">
    <property type="term" value="F:DNA binding"/>
    <property type="evidence" value="ECO:0007669"/>
    <property type="project" value="UniProtKB-UniRule"/>
</dbReference>
<dbReference type="Pfam" id="PF00046">
    <property type="entry name" value="Homeodomain"/>
    <property type="match status" value="1"/>
</dbReference>
<evidence type="ECO:0000256" key="5">
    <source>
        <dbReference type="ARBA" id="ARBA00023125"/>
    </source>
</evidence>
<dbReference type="FunFam" id="3.30.530.20:FF:000026">
    <property type="entry name" value="Homeobox-leucine zipper protein GLABRA 2"/>
    <property type="match status" value="1"/>
</dbReference>
<feature type="DNA-binding region" description="Homeobox" evidence="9">
    <location>
        <begin position="93"/>
        <end position="152"/>
    </location>
</feature>
<dbReference type="AlphaFoldDB" id="A0A7N0TS68"/>
<dbReference type="FunFam" id="1.10.10.60:FF:000229">
    <property type="entry name" value="Homeobox-leucine zipper protein HDG1"/>
    <property type="match status" value="1"/>
</dbReference>
<dbReference type="InterPro" id="IPR001356">
    <property type="entry name" value="HD"/>
</dbReference>
<evidence type="ECO:0000256" key="7">
    <source>
        <dbReference type="ARBA" id="ARBA00023163"/>
    </source>
</evidence>
<keyword evidence="6 9" id="KW-0371">Homeobox</keyword>
<evidence type="ECO:0000313" key="16">
    <source>
        <dbReference type="Proteomes" id="UP000594263"/>
    </source>
</evidence>
<dbReference type="Pfam" id="PF25797">
    <property type="entry name" value="PDF2_C"/>
    <property type="match status" value="1"/>
</dbReference>
<dbReference type="InterPro" id="IPR017970">
    <property type="entry name" value="Homeobox_CS"/>
</dbReference>
<feature type="compositionally biased region" description="Polar residues" evidence="12">
    <location>
        <begin position="58"/>
        <end position="67"/>
    </location>
</feature>
<evidence type="ECO:0000259" key="14">
    <source>
        <dbReference type="PROSITE" id="PS50848"/>
    </source>
</evidence>
<evidence type="ECO:0000259" key="13">
    <source>
        <dbReference type="PROSITE" id="PS50071"/>
    </source>
</evidence>
<keyword evidence="4 11" id="KW-0175">Coiled coil</keyword>
<accession>A0A7N0TS68</accession>
<dbReference type="InterPro" id="IPR057993">
    <property type="entry name" value="HD-Zip_IV_C"/>
</dbReference>
<feature type="domain" description="START" evidence="14">
    <location>
        <begin position="255"/>
        <end position="493"/>
    </location>
</feature>
<evidence type="ECO:0000256" key="4">
    <source>
        <dbReference type="ARBA" id="ARBA00023054"/>
    </source>
</evidence>
<dbReference type="GO" id="GO:0030154">
    <property type="term" value="P:cell differentiation"/>
    <property type="evidence" value="ECO:0007669"/>
    <property type="project" value="UniProtKB-ARBA"/>
</dbReference>
<comment type="similarity">
    <text evidence="2">Belongs to the HD-ZIP homeobox family. Class IV subfamily.</text>
</comment>
<dbReference type="SUPFAM" id="SSF55961">
    <property type="entry name" value="Bet v1-like"/>
    <property type="match status" value="2"/>
</dbReference>
<dbReference type="Proteomes" id="UP000594263">
    <property type="component" value="Unplaced"/>
</dbReference>
<dbReference type="Gene3D" id="3.30.530.20">
    <property type="match status" value="1"/>
</dbReference>
<dbReference type="GO" id="GO:0000981">
    <property type="term" value="F:DNA-binding transcription factor activity, RNA polymerase II-specific"/>
    <property type="evidence" value="ECO:0007669"/>
    <property type="project" value="InterPro"/>
</dbReference>
<name>A0A7N0TS68_KALFE</name>
<dbReference type="GO" id="GO:0008289">
    <property type="term" value="F:lipid binding"/>
    <property type="evidence" value="ECO:0007669"/>
    <property type="project" value="InterPro"/>
</dbReference>
<evidence type="ECO:0000256" key="10">
    <source>
        <dbReference type="RuleBase" id="RU000682"/>
    </source>
</evidence>
<feature type="compositionally biased region" description="Basic residues" evidence="12">
    <location>
        <begin position="90"/>
        <end position="99"/>
    </location>
</feature>
<dbReference type="Gene3D" id="1.10.10.60">
    <property type="entry name" value="Homeodomain-like"/>
    <property type="match status" value="1"/>
</dbReference>
<evidence type="ECO:0000256" key="11">
    <source>
        <dbReference type="SAM" id="Coils"/>
    </source>
</evidence>
<dbReference type="PROSITE" id="PS50848">
    <property type="entry name" value="START"/>
    <property type="match status" value="1"/>
</dbReference>
<evidence type="ECO:0000256" key="9">
    <source>
        <dbReference type="PROSITE-ProRule" id="PRU00108"/>
    </source>
</evidence>